<organism evidence="3">
    <name type="scientific">hydrothermal vent metagenome</name>
    <dbReference type="NCBI Taxonomy" id="652676"/>
    <lineage>
        <taxon>unclassified sequences</taxon>
        <taxon>metagenomes</taxon>
        <taxon>ecological metagenomes</taxon>
    </lineage>
</organism>
<gene>
    <name evidence="3" type="ORF">MNBD_BACTEROID07-1864</name>
</gene>
<dbReference type="AlphaFoldDB" id="A0A3B0UCW5"/>
<keyword evidence="3" id="KW-0449">Lipoprotein</keyword>
<feature type="non-terminal residue" evidence="3">
    <location>
        <position position="334"/>
    </location>
</feature>
<dbReference type="InterPro" id="IPR025857">
    <property type="entry name" value="MacB_PCD"/>
</dbReference>
<evidence type="ECO:0000313" key="3">
    <source>
        <dbReference type="EMBL" id="VAW28811.1"/>
    </source>
</evidence>
<name>A0A3B0UCW5_9ZZZZ</name>
<dbReference type="GO" id="GO:0044874">
    <property type="term" value="P:lipoprotein localization to outer membrane"/>
    <property type="evidence" value="ECO:0007669"/>
    <property type="project" value="TreeGrafter"/>
</dbReference>
<keyword evidence="1" id="KW-1133">Transmembrane helix</keyword>
<dbReference type="GO" id="GO:0098797">
    <property type="term" value="C:plasma membrane protein complex"/>
    <property type="evidence" value="ECO:0007669"/>
    <property type="project" value="TreeGrafter"/>
</dbReference>
<feature type="domain" description="MacB-like periplasmic core" evidence="2">
    <location>
        <begin position="25"/>
        <end position="153"/>
    </location>
</feature>
<dbReference type="InterPro" id="IPR051447">
    <property type="entry name" value="Lipoprotein-release_system"/>
</dbReference>
<protein>
    <submittedName>
        <fullName evidence="3">Lipoprotein releasing system transmembrane protein LolC/LolE</fullName>
    </submittedName>
</protein>
<dbReference type="EMBL" id="UOET01000290">
    <property type="protein sequence ID" value="VAW28811.1"/>
    <property type="molecule type" value="Genomic_DNA"/>
</dbReference>
<dbReference type="PANTHER" id="PTHR30489">
    <property type="entry name" value="LIPOPROTEIN-RELEASING SYSTEM TRANSMEMBRANE PROTEIN LOLE"/>
    <property type="match status" value="1"/>
</dbReference>
<evidence type="ECO:0000256" key="1">
    <source>
        <dbReference type="SAM" id="Phobius"/>
    </source>
</evidence>
<feature type="transmembrane region" description="Helical" evidence="1">
    <location>
        <begin position="274"/>
        <end position="300"/>
    </location>
</feature>
<reference evidence="3" key="1">
    <citation type="submission" date="2018-06" db="EMBL/GenBank/DDBJ databases">
        <authorList>
            <person name="Zhirakovskaya E."/>
        </authorList>
    </citation>
    <scope>NUCLEOTIDE SEQUENCE</scope>
</reference>
<dbReference type="PANTHER" id="PTHR30489:SF0">
    <property type="entry name" value="LIPOPROTEIN-RELEASING SYSTEM TRANSMEMBRANE PROTEIN LOLE"/>
    <property type="match status" value="1"/>
</dbReference>
<keyword evidence="1" id="KW-0472">Membrane</keyword>
<feature type="transmembrane region" description="Helical" evidence="1">
    <location>
        <begin position="20"/>
        <end position="46"/>
    </location>
</feature>
<dbReference type="Pfam" id="PF12704">
    <property type="entry name" value="MacB_PCD"/>
    <property type="match status" value="1"/>
</dbReference>
<evidence type="ECO:0000259" key="2">
    <source>
        <dbReference type="Pfam" id="PF12704"/>
    </source>
</evidence>
<sequence>MQFSLFMARRYLFSKKSHNLINVISLVSMIGLGIGTAALIVVLSVFNGFEHVISSLYHSFNPDFTITAKQGKTFHYAQFPVKKIQQLSGVAQVVQVVREDALFKYGDKQYIGEIMGLSPNYMKVNKLDTKMQAGTFILQSGKGNFAVVGAGVAWFLGVNTRDTRQLLTVLVPRRGNASSFNFQNAFNREVIPPVGVFSVQQNFDQKFILVPLRFARELLNYSDEVTSLHVFLKKSISVEEIQKKIEKIAGAQFVVRNRFQQNETLFKIMKSEKMAVFLILVFILILSSFNMVGSVAILIVEKMKDLAVLKSMGADMYTLRQIFLRQGVLISLLS</sequence>
<proteinExistence type="predicted"/>
<keyword evidence="1 3" id="KW-0812">Transmembrane</keyword>
<accession>A0A3B0UCW5</accession>